<accession>A0A380E2W0</accession>
<sequence length="72" mass="8039">MILHLLGMVVLKADIKLMTAEEIYDELKRIGGDLFNHVTISGGNPALIKGIQELVDLFQDKGIFQRTGDTRQ</sequence>
<name>A0A380E2W0_STAAU</name>
<evidence type="ECO:0000313" key="1">
    <source>
        <dbReference type="EMBL" id="SUK89616.1"/>
    </source>
</evidence>
<dbReference type="AlphaFoldDB" id="A0A380E2W0"/>
<dbReference type="GO" id="GO:0016829">
    <property type="term" value="F:lyase activity"/>
    <property type="evidence" value="ECO:0007669"/>
    <property type="project" value="UniProtKB-KW"/>
</dbReference>
<protein>
    <submittedName>
        <fullName evidence="1">Queuosine Biosynthesis QueE Radical SAM</fullName>
        <ecNumber evidence="1">4.3.99.-</ecNumber>
    </submittedName>
</protein>
<reference evidence="1 2" key="1">
    <citation type="submission" date="2018-06" db="EMBL/GenBank/DDBJ databases">
        <authorList>
            <consortium name="Pathogen Informatics"/>
            <person name="Doyle S."/>
        </authorList>
    </citation>
    <scope>NUCLEOTIDE SEQUENCE [LARGE SCALE GENOMIC DNA]</scope>
    <source>
        <strain evidence="1 2">NCTC5664</strain>
    </source>
</reference>
<gene>
    <name evidence="1" type="primary">queE_2</name>
    <name evidence="1" type="ORF">NCTC5664_03043</name>
</gene>
<dbReference type="EMBL" id="UHAQ01000003">
    <property type="protein sequence ID" value="SUK89616.1"/>
    <property type="molecule type" value="Genomic_DNA"/>
</dbReference>
<keyword evidence="1" id="KW-0456">Lyase</keyword>
<evidence type="ECO:0000313" key="2">
    <source>
        <dbReference type="Proteomes" id="UP000254502"/>
    </source>
</evidence>
<dbReference type="EC" id="4.3.99.-" evidence="1"/>
<dbReference type="Proteomes" id="UP000254502">
    <property type="component" value="Unassembled WGS sequence"/>
</dbReference>
<proteinExistence type="predicted"/>
<dbReference type="InterPro" id="IPR058240">
    <property type="entry name" value="rSAM_sf"/>
</dbReference>
<organism evidence="1 2">
    <name type="scientific">Staphylococcus aureus</name>
    <dbReference type="NCBI Taxonomy" id="1280"/>
    <lineage>
        <taxon>Bacteria</taxon>
        <taxon>Bacillati</taxon>
        <taxon>Bacillota</taxon>
        <taxon>Bacilli</taxon>
        <taxon>Bacillales</taxon>
        <taxon>Staphylococcaceae</taxon>
        <taxon>Staphylococcus</taxon>
    </lineage>
</organism>
<dbReference type="SUPFAM" id="SSF102114">
    <property type="entry name" value="Radical SAM enzymes"/>
    <property type="match status" value="1"/>
</dbReference>